<evidence type="ECO:0000256" key="5">
    <source>
        <dbReference type="ARBA" id="ARBA00022989"/>
    </source>
</evidence>
<comment type="similarity">
    <text evidence="2 7">Belongs to the glycosyltransferase 4 family. MraY subfamily.</text>
</comment>
<feature type="transmembrane region" description="Helical" evidence="7">
    <location>
        <begin position="6"/>
        <end position="25"/>
    </location>
</feature>
<dbReference type="InterPro" id="IPR000715">
    <property type="entry name" value="Glycosyl_transferase_4"/>
</dbReference>
<feature type="transmembrane region" description="Helical" evidence="7">
    <location>
        <begin position="82"/>
        <end position="104"/>
    </location>
</feature>
<keyword evidence="7" id="KW-0573">Peptidoglycan synthesis</keyword>
<dbReference type="GO" id="GO:0046872">
    <property type="term" value="F:metal ion binding"/>
    <property type="evidence" value="ECO:0007669"/>
    <property type="project" value="UniProtKB-KW"/>
</dbReference>
<evidence type="ECO:0000256" key="1">
    <source>
        <dbReference type="ARBA" id="ARBA00004141"/>
    </source>
</evidence>
<evidence type="ECO:0000256" key="7">
    <source>
        <dbReference type="HAMAP-Rule" id="MF_00038"/>
    </source>
</evidence>
<evidence type="ECO:0000256" key="6">
    <source>
        <dbReference type="ARBA" id="ARBA00023136"/>
    </source>
</evidence>
<keyword evidence="7" id="KW-0133">Cell shape</keyword>
<comment type="pathway">
    <text evidence="7">Cell wall biogenesis; peptidoglycan biosynthesis.</text>
</comment>
<name>A0A1Y4SV17_9FIRM</name>
<keyword evidence="7" id="KW-1003">Cell membrane</keyword>
<feature type="binding site" evidence="9">
    <location>
        <position position="235"/>
    </location>
    <ligand>
        <name>Mg(2+)</name>
        <dbReference type="ChEBI" id="CHEBI:18420"/>
    </ligand>
</feature>
<evidence type="ECO:0000256" key="3">
    <source>
        <dbReference type="ARBA" id="ARBA00022679"/>
    </source>
</evidence>
<dbReference type="GO" id="GO:0008963">
    <property type="term" value="F:phospho-N-acetylmuramoyl-pentapeptide-transferase activity"/>
    <property type="evidence" value="ECO:0007669"/>
    <property type="project" value="UniProtKB-UniRule"/>
</dbReference>
<dbReference type="Proteomes" id="UP000195305">
    <property type="component" value="Unassembled WGS sequence"/>
</dbReference>
<dbReference type="GO" id="GO:0005886">
    <property type="term" value="C:plasma membrane"/>
    <property type="evidence" value="ECO:0007669"/>
    <property type="project" value="UniProtKB-SubCell"/>
</dbReference>
<feature type="binding site" evidence="9">
    <location>
        <position position="175"/>
    </location>
    <ligand>
        <name>Mg(2+)</name>
        <dbReference type="ChEBI" id="CHEBI:18420"/>
    </ligand>
</feature>
<feature type="transmembrane region" description="Helical" evidence="7">
    <location>
        <begin position="56"/>
        <end position="76"/>
    </location>
</feature>
<dbReference type="HAMAP" id="MF_00038">
    <property type="entry name" value="MraY"/>
    <property type="match status" value="1"/>
</dbReference>
<evidence type="ECO:0000313" key="11">
    <source>
        <dbReference type="Proteomes" id="UP000195305"/>
    </source>
</evidence>
<proteinExistence type="inferred from homology"/>
<keyword evidence="5 7" id="KW-1133">Transmembrane helix</keyword>
<feature type="transmembrane region" description="Helical" evidence="7">
    <location>
        <begin position="207"/>
        <end position="224"/>
    </location>
</feature>
<keyword evidence="4 7" id="KW-0812">Transmembrane</keyword>
<dbReference type="GO" id="GO:0009252">
    <property type="term" value="P:peptidoglycan biosynthetic process"/>
    <property type="evidence" value="ECO:0007669"/>
    <property type="project" value="UniProtKB-UniRule"/>
</dbReference>
<reference evidence="10 11" key="1">
    <citation type="journal article" date="2018" name="BMC Genomics">
        <title>Whole genome sequencing and function prediction of 133 gut anaerobes isolated from chicken caecum in pure cultures.</title>
        <authorList>
            <person name="Medvecky M."/>
            <person name="Cejkova D."/>
            <person name="Polansky O."/>
            <person name="Karasova D."/>
            <person name="Kubasova T."/>
            <person name="Cizek A."/>
            <person name="Rychlik I."/>
        </authorList>
    </citation>
    <scope>NUCLEOTIDE SEQUENCE [LARGE SCALE GENOMIC DNA]</scope>
    <source>
        <strain evidence="10 11">An13</strain>
    </source>
</reference>
<dbReference type="AlphaFoldDB" id="A0A1Y4SV17"/>
<feature type="transmembrane region" description="Helical" evidence="7">
    <location>
        <begin position="116"/>
        <end position="137"/>
    </location>
</feature>
<keyword evidence="7 9" id="KW-0479">Metal-binding</keyword>
<dbReference type="Pfam" id="PF00953">
    <property type="entry name" value="Glycos_transf_4"/>
    <property type="match status" value="1"/>
</dbReference>
<evidence type="ECO:0000256" key="9">
    <source>
        <dbReference type="PIRSR" id="PIRSR600715-1"/>
    </source>
</evidence>
<sequence>MFNMVFLKIVLNFLVSFIVVVAVMPKAIRYLKKLKFGQVEREEGLQSHKAKGGTPTMGGTVFILCAIIVVYILNMTSLKNPYIHLLTFAFLGFGLVGFIDDYLIVVRKTNDGLKPLYKYALQSVVAIAFYILAKVFIPQFDTAISIPLLHIEVDIGWFYPILVYFMFTAGSNAVNLTDGLDGLATGLSMIAISVFVIFAIMNKDYEIAIYAMAVVGTLLGFMCFNYHPARIFMGDTGSLALGGFLAALAVLTRQELLFILIGGVFLVETLSVIIQVVSFKTRGKRVFKMAPIHHHFEMLGWTEQQVVISFWFLGFICGIIGIVLGVM</sequence>
<keyword evidence="6 7" id="KW-0472">Membrane</keyword>
<dbReference type="UniPathway" id="UPA00219"/>
<comment type="subcellular location">
    <subcellularLocation>
        <location evidence="7">Cell membrane</location>
        <topology evidence="7">Multi-pass membrane protein</topology>
    </subcellularLocation>
    <subcellularLocation>
        <location evidence="1">Membrane</location>
        <topology evidence="1">Multi-pass membrane protein</topology>
    </subcellularLocation>
</comment>
<keyword evidence="7" id="KW-0961">Cell wall biogenesis/degradation</keyword>
<feature type="transmembrane region" description="Helical" evidence="7">
    <location>
        <begin position="183"/>
        <end position="201"/>
    </location>
</feature>
<dbReference type="GO" id="GO:0008360">
    <property type="term" value="P:regulation of cell shape"/>
    <property type="evidence" value="ECO:0007669"/>
    <property type="project" value="UniProtKB-KW"/>
</dbReference>
<feature type="transmembrane region" description="Helical" evidence="7">
    <location>
        <begin position="306"/>
        <end position="326"/>
    </location>
</feature>
<dbReference type="GO" id="GO:0051992">
    <property type="term" value="F:UDP-N-acetylmuramoyl-L-alanyl-D-glutamyl-meso-2,6-diaminopimelyl-D-alanyl-D-alanine:undecaprenyl-phosphate transferase activity"/>
    <property type="evidence" value="ECO:0007669"/>
    <property type="project" value="RHEA"/>
</dbReference>
<comment type="function">
    <text evidence="7">Catalyzes the initial step of the lipid cycle reactions in the biosynthesis of the cell wall peptidoglycan: transfers peptidoglycan precursor phospho-MurNAc-pentapeptide from UDP-MurNAc-pentapeptide onto the lipid carrier undecaprenyl phosphate, yielding undecaprenyl-pyrophosphoryl-MurNAc-pentapeptide, known as lipid I.</text>
</comment>
<dbReference type="PANTHER" id="PTHR22926:SF5">
    <property type="entry name" value="PHOSPHO-N-ACETYLMURAMOYL-PENTAPEPTIDE-TRANSFERASE HOMOLOG"/>
    <property type="match status" value="1"/>
</dbReference>
<dbReference type="CDD" id="cd06852">
    <property type="entry name" value="GT_MraY"/>
    <property type="match status" value="1"/>
</dbReference>
<dbReference type="NCBIfam" id="TIGR00445">
    <property type="entry name" value="mraY"/>
    <property type="match status" value="1"/>
</dbReference>
<feature type="transmembrane region" description="Helical" evidence="7">
    <location>
        <begin position="231"/>
        <end position="251"/>
    </location>
</feature>
<dbReference type="InterPro" id="IPR003524">
    <property type="entry name" value="PNAcMuramoyl-5peptid_Trfase"/>
</dbReference>
<keyword evidence="11" id="KW-1185">Reference proteome</keyword>
<protein>
    <recommendedName>
        <fullName evidence="7 8">Phospho-N-acetylmuramoyl-pentapeptide-transferase</fullName>
        <ecNumber evidence="7 8">2.7.8.13</ecNumber>
    </recommendedName>
    <alternativeName>
        <fullName evidence="7">UDP-MurNAc-pentapeptide phosphotransferase</fullName>
    </alternativeName>
</protein>
<keyword evidence="7" id="KW-0131">Cell cycle</keyword>
<dbReference type="EMBL" id="NFLJ01000025">
    <property type="protein sequence ID" value="OUQ33727.1"/>
    <property type="molecule type" value="Genomic_DNA"/>
</dbReference>
<accession>A0A1Y4SV17</accession>
<keyword evidence="7" id="KW-0132">Cell division</keyword>
<comment type="cofactor">
    <cofactor evidence="7 9">
        <name>Mg(2+)</name>
        <dbReference type="ChEBI" id="CHEBI:18420"/>
    </cofactor>
</comment>
<keyword evidence="3 7" id="KW-0808">Transferase</keyword>
<organism evidence="10 11">
    <name type="scientific">Massilimicrobiota timonensis</name>
    <dbReference type="NCBI Taxonomy" id="1776392"/>
    <lineage>
        <taxon>Bacteria</taxon>
        <taxon>Bacillati</taxon>
        <taxon>Bacillota</taxon>
        <taxon>Erysipelotrichia</taxon>
        <taxon>Erysipelotrichales</taxon>
        <taxon>Erysipelotrichaceae</taxon>
        <taxon>Massilimicrobiota</taxon>
    </lineage>
</organism>
<dbReference type="PROSITE" id="PS01348">
    <property type="entry name" value="MRAY_2"/>
    <property type="match status" value="1"/>
</dbReference>
<evidence type="ECO:0000313" key="10">
    <source>
        <dbReference type="EMBL" id="OUQ33727.1"/>
    </source>
</evidence>
<dbReference type="InterPro" id="IPR018480">
    <property type="entry name" value="PNAcMuramoyl-5peptid_Trfase_CS"/>
</dbReference>
<dbReference type="PANTHER" id="PTHR22926">
    <property type="entry name" value="PHOSPHO-N-ACETYLMURAMOYL-PENTAPEPTIDE-TRANSFERASE"/>
    <property type="match status" value="1"/>
</dbReference>
<evidence type="ECO:0000256" key="2">
    <source>
        <dbReference type="ARBA" id="ARBA00005583"/>
    </source>
</evidence>
<dbReference type="GO" id="GO:0071555">
    <property type="term" value="P:cell wall organization"/>
    <property type="evidence" value="ECO:0007669"/>
    <property type="project" value="UniProtKB-KW"/>
</dbReference>
<dbReference type="RefSeq" id="WP_087358534.1">
    <property type="nucleotide sequence ID" value="NZ_AP031415.1"/>
</dbReference>
<dbReference type="EC" id="2.7.8.13" evidence="7 8"/>
<dbReference type="GO" id="GO:0051301">
    <property type="term" value="P:cell division"/>
    <property type="evidence" value="ECO:0007669"/>
    <property type="project" value="UniProtKB-KW"/>
</dbReference>
<keyword evidence="7 9" id="KW-0460">Magnesium</keyword>
<evidence type="ECO:0000256" key="4">
    <source>
        <dbReference type="ARBA" id="ARBA00022692"/>
    </source>
</evidence>
<dbReference type="OrthoDB" id="9805475at2"/>
<comment type="caution">
    <text evidence="10">The sequence shown here is derived from an EMBL/GenBank/DDBJ whole genome shotgun (WGS) entry which is preliminary data.</text>
</comment>
<comment type="catalytic activity">
    <reaction evidence="7">
        <text>UDP-N-acetyl-alpha-D-muramoyl-L-alanyl-gamma-D-glutamyl-meso-2,6-diaminopimeloyl-D-alanyl-D-alanine + di-trans,octa-cis-undecaprenyl phosphate = di-trans,octa-cis-undecaprenyl diphospho-N-acetyl-alpha-D-muramoyl-L-alanyl-D-glutamyl-meso-2,6-diaminopimeloyl-D-alanyl-D-alanine + UMP</text>
        <dbReference type="Rhea" id="RHEA:28386"/>
        <dbReference type="ChEBI" id="CHEBI:57865"/>
        <dbReference type="ChEBI" id="CHEBI:60392"/>
        <dbReference type="ChEBI" id="CHEBI:61386"/>
        <dbReference type="ChEBI" id="CHEBI:61387"/>
        <dbReference type="EC" id="2.7.8.13"/>
    </reaction>
</comment>
<evidence type="ECO:0000256" key="8">
    <source>
        <dbReference type="NCBIfam" id="TIGR00445"/>
    </source>
</evidence>
<gene>
    <name evidence="7" type="primary">mraY</name>
    <name evidence="10" type="ORF">B5E75_09030</name>
</gene>
<feature type="transmembrane region" description="Helical" evidence="7">
    <location>
        <begin position="257"/>
        <end position="279"/>
    </location>
</feature>